<reference evidence="8" key="1">
    <citation type="journal article" date="2015" name="Nat. Genet.">
        <title>The pineapple genome and the evolution of CAM photosynthesis.</title>
        <authorList>
            <person name="Ming R."/>
            <person name="VanBuren R."/>
            <person name="Wai C.M."/>
            <person name="Tang H."/>
            <person name="Schatz M.C."/>
            <person name="Bowers J.E."/>
            <person name="Lyons E."/>
            <person name="Wang M.L."/>
            <person name="Chen J."/>
            <person name="Biggers E."/>
            <person name="Zhang J."/>
            <person name="Huang L."/>
            <person name="Zhang L."/>
            <person name="Miao W."/>
            <person name="Zhang J."/>
            <person name="Ye Z."/>
            <person name="Miao C."/>
            <person name="Lin Z."/>
            <person name="Wang H."/>
            <person name="Zhou H."/>
            <person name="Yim W.C."/>
            <person name="Priest H.D."/>
            <person name="Zheng C."/>
            <person name="Woodhouse M."/>
            <person name="Edger P.P."/>
            <person name="Guyot R."/>
            <person name="Guo H.B."/>
            <person name="Guo H."/>
            <person name="Zheng G."/>
            <person name="Singh R."/>
            <person name="Sharma A."/>
            <person name="Min X."/>
            <person name="Zheng Y."/>
            <person name="Lee H."/>
            <person name="Gurtowski J."/>
            <person name="Sedlazeck F.J."/>
            <person name="Harkess A."/>
            <person name="McKain M.R."/>
            <person name="Liao Z."/>
            <person name="Fang J."/>
            <person name="Liu J."/>
            <person name="Zhang X."/>
            <person name="Zhang Q."/>
            <person name="Hu W."/>
            <person name="Qin Y."/>
            <person name="Wang K."/>
            <person name="Chen L.Y."/>
            <person name="Shirley N."/>
            <person name="Lin Y.R."/>
            <person name="Liu L.Y."/>
            <person name="Hernandez A.G."/>
            <person name="Wright C.L."/>
            <person name="Bulone V."/>
            <person name="Tuskan G.A."/>
            <person name="Heath K."/>
            <person name="Zee F."/>
            <person name="Moore P.H."/>
            <person name="Sunkar R."/>
            <person name="Leebens-Mack J.H."/>
            <person name="Mockler T."/>
            <person name="Bennetzen J.L."/>
            <person name="Freeling M."/>
            <person name="Sankoff D."/>
            <person name="Paterson A.H."/>
            <person name="Zhu X."/>
            <person name="Yang X."/>
            <person name="Smith J.A."/>
            <person name="Cushman J.C."/>
            <person name="Paull R.E."/>
            <person name="Yu Q."/>
        </authorList>
    </citation>
    <scope>NUCLEOTIDE SEQUENCE [LARGE SCALE GENOMIC DNA]</scope>
    <source>
        <strain evidence="8">cv. F153</strain>
    </source>
</reference>
<feature type="transmembrane region" description="Helical" evidence="7">
    <location>
        <begin position="217"/>
        <end position="237"/>
    </location>
</feature>
<comment type="subcellular location">
    <subcellularLocation>
        <location evidence="1">Membrane</location>
        <topology evidence="1">Multi-pass membrane protein</topology>
    </subcellularLocation>
</comment>
<dbReference type="RefSeq" id="XP_020092593.1">
    <property type="nucleotide sequence ID" value="XM_020237004.1"/>
</dbReference>
<feature type="transmembrane region" description="Helical" evidence="7">
    <location>
        <begin position="142"/>
        <end position="163"/>
    </location>
</feature>
<sequence>MTGATEDNHKTPTMEKQEPDQLIKYSGWKAMPYVIGNETCEKLGTLGTVANLLIYLTTIYHVKSVTAATMLNLFSGTTNITPVIGAFLSDTYLGRYTTLGFASIASFVGMLILTLTATIRTLHPPHCDSSDTASDHHCRGPTTLQLLVLLSGFFFLVVGAGGIRPCNLAFGADQFDPRTESGRRGINSFFNWYYFTFTVAMMVSATVIIYVQSNISWSIGLAIPAALMFLSCAFFFVGTPIYVRIPPEGSPFTSFAQVVVAAIRKRRVQKPPTKEGEEEGAGGRDLFDPPHRSALVTKLPYTDQFRFLDKAAIVTPSDELKPTGEAANRWRLCTLQQVEEVKCIARIIPVWSTAIVFYIATVQQSTYTVYQALQSDRRLIGKFEIPAASFVVFSMLALTVWIPIYDRILVPLLRRLTGKDEGLTLLQRMGIGMVLAVVAMVVAALVEDRRRSYAVHRPLLGVTSSGGGVSSMSSLWLAFQLTILGLAEAFTVISQVEFNYKQFPEHMRSVAGALLFLGFALSNYLSSLMVTIVHLTTGTDGEDNNWLAQDLNKGRLDYFYLMIAILGVFNMFYFLVCAKWYRYKGSLSAGEIALEGKDSKVPLV</sequence>
<protein>
    <submittedName>
        <fullName evidence="9">Protein NRT1/ PTR FAMILY 2.11-like</fullName>
    </submittedName>
</protein>
<evidence type="ECO:0000256" key="4">
    <source>
        <dbReference type="ARBA" id="ARBA00022989"/>
    </source>
</evidence>
<dbReference type="PANTHER" id="PTHR11654">
    <property type="entry name" value="OLIGOPEPTIDE TRANSPORTER-RELATED"/>
    <property type="match status" value="1"/>
</dbReference>
<keyword evidence="4 7" id="KW-1133">Transmembrane helix</keyword>
<evidence type="ECO:0000256" key="7">
    <source>
        <dbReference type="SAM" id="Phobius"/>
    </source>
</evidence>
<name>A0A6P5FGK4_ANACO</name>
<feature type="transmembrane region" description="Helical" evidence="7">
    <location>
        <begin position="425"/>
        <end position="446"/>
    </location>
</feature>
<accession>A0A6P5FGK4</accession>
<dbReference type="OrthoDB" id="8904098at2759"/>
<dbReference type="Gene3D" id="1.20.1250.20">
    <property type="entry name" value="MFS general substrate transporter like domains"/>
    <property type="match status" value="1"/>
</dbReference>
<evidence type="ECO:0000256" key="3">
    <source>
        <dbReference type="ARBA" id="ARBA00022692"/>
    </source>
</evidence>
<evidence type="ECO:0000256" key="2">
    <source>
        <dbReference type="ARBA" id="ARBA00005982"/>
    </source>
</evidence>
<keyword evidence="8" id="KW-1185">Reference proteome</keyword>
<keyword evidence="3 7" id="KW-0812">Transmembrane</keyword>
<dbReference type="GO" id="GO:0022857">
    <property type="term" value="F:transmembrane transporter activity"/>
    <property type="evidence" value="ECO:0007669"/>
    <property type="project" value="InterPro"/>
</dbReference>
<feature type="transmembrane region" description="Helical" evidence="7">
    <location>
        <begin position="99"/>
        <end position="122"/>
    </location>
</feature>
<dbReference type="GeneID" id="109713052"/>
<evidence type="ECO:0000313" key="8">
    <source>
        <dbReference type="Proteomes" id="UP000515123"/>
    </source>
</evidence>
<keyword evidence="5 7" id="KW-0472">Membrane</keyword>
<evidence type="ECO:0000256" key="1">
    <source>
        <dbReference type="ARBA" id="ARBA00004141"/>
    </source>
</evidence>
<feature type="transmembrane region" description="Helical" evidence="7">
    <location>
        <begin position="558"/>
        <end position="578"/>
    </location>
</feature>
<reference evidence="9" key="2">
    <citation type="submission" date="2025-08" db="UniProtKB">
        <authorList>
            <consortium name="RefSeq"/>
        </authorList>
    </citation>
    <scope>IDENTIFICATION</scope>
    <source>
        <tissue evidence="9">Leaf</tissue>
    </source>
</reference>
<feature type="region of interest" description="Disordered" evidence="6">
    <location>
        <begin position="269"/>
        <end position="289"/>
    </location>
</feature>
<organism evidence="8 9">
    <name type="scientific">Ananas comosus</name>
    <name type="common">Pineapple</name>
    <name type="synonym">Ananas ananas</name>
    <dbReference type="NCBI Taxonomy" id="4615"/>
    <lineage>
        <taxon>Eukaryota</taxon>
        <taxon>Viridiplantae</taxon>
        <taxon>Streptophyta</taxon>
        <taxon>Embryophyta</taxon>
        <taxon>Tracheophyta</taxon>
        <taxon>Spermatophyta</taxon>
        <taxon>Magnoliopsida</taxon>
        <taxon>Liliopsida</taxon>
        <taxon>Poales</taxon>
        <taxon>Bromeliaceae</taxon>
        <taxon>Bromelioideae</taxon>
        <taxon>Ananas</taxon>
    </lineage>
</organism>
<gene>
    <name evidence="9" type="primary">LOC109713052</name>
</gene>
<dbReference type="GO" id="GO:0016020">
    <property type="term" value="C:membrane"/>
    <property type="evidence" value="ECO:0007669"/>
    <property type="project" value="UniProtKB-SubCell"/>
</dbReference>
<dbReference type="Proteomes" id="UP000515123">
    <property type="component" value="Linkage group 7"/>
</dbReference>
<dbReference type="CDD" id="cd17416">
    <property type="entry name" value="MFS_NPF1_2"/>
    <property type="match status" value="1"/>
</dbReference>
<dbReference type="AlphaFoldDB" id="A0A6P5FGK4"/>
<evidence type="ECO:0000256" key="6">
    <source>
        <dbReference type="SAM" id="MobiDB-lite"/>
    </source>
</evidence>
<feature type="transmembrane region" description="Helical" evidence="7">
    <location>
        <begin position="512"/>
        <end position="538"/>
    </location>
</feature>
<comment type="similarity">
    <text evidence="2">Belongs to the major facilitator superfamily. Proton-dependent oligopeptide transporter (POT/PTR) (TC 2.A.17) family.</text>
</comment>
<proteinExistence type="inferred from homology"/>
<dbReference type="Pfam" id="PF00854">
    <property type="entry name" value="PTR2"/>
    <property type="match status" value="1"/>
</dbReference>
<evidence type="ECO:0000256" key="5">
    <source>
        <dbReference type="ARBA" id="ARBA00023136"/>
    </source>
</evidence>
<dbReference type="InterPro" id="IPR000109">
    <property type="entry name" value="POT_fam"/>
</dbReference>
<evidence type="ECO:0000313" key="9">
    <source>
        <dbReference type="RefSeq" id="XP_020092593.1"/>
    </source>
</evidence>
<feature type="transmembrane region" description="Helical" evidence="7">
    <location>
        <begin position="192"/>
        <end position="211"/>
    </location>
</feature>
<feature type="transmembrane region" description="Helical" evidence="7">
    <location>
        <begin position="385"/>
        <end position="405"/>
    </location>
</feature>
<dbReference type="InterPro" id="IPR036259">
    <property type="entry name" value="MFS_trans_sf"/>
</dbReference>
<dbReference type="SUPFAM" id="SSF103473">
    <property type="entry name" value="MFS general substrate transporter"/>
    <property type="match status" value="1"/>
</dbReference>